<dbReference type="PANTHER" id="PTHR33681:SF18">
    <property type="entry name" value="CONCANAVALIN A-LIKE LECTIN_GLUCANASE DOMAIN SUPERFAMILY, ALGINATE LYASE 2"/>
    <property type="match status" value="1"/>
</dbReference>
<name>A0AA38TX00_9ASTR</name>
<dbReference type="Proteomes" id="UP001172457">
    <property type="component" value="Chromosome 1"/>
</dbReference>
<dbReference type="EMBL" id="JARYMX010000001">
    <property type="protein sequence ID" value="KAJ9564693.1"/>
    <property type="molecule type" value="Genomic_DNA"/>
</dbReference>
<keyword evidence="1" id="KW-0732">Signal</keyword>
<accession>A0AA38TX00</accession>
<dbReference type="PANTHER" id="PTHR33681">
    <property type="entry name" value="BINDING PROTEIN, PUTATIVE, EXPRESSED-RELATED"/>
    <property type="match status" value="1"/>
</dbReference>
<gene>
    <name evidence="3" type="ORF">OSB04_000659</name>
</gene>
<sequence length="385" mass="44875">MNSGIYFESCISLVFLLIMRCEAIDTTIGFASQPLHHSNFEIQKPYDVPVQQRYNFSDGVHKLWVLKTDKPHSRTSKTEPRTEIRIRGYDYSSGVWQFEGCGYVPRKTTGVCVMQVFGSNPPHATTAMLKVKDTGLYYYSRTVILSNLYNKWFRLNVIHDVDHNAVQVYIDGVLKYDGVGHGGKSHYFNQHIRDLSLGFTRLPFNTSHYTNQKPYNLPLWERYSFINGVHKLWVFSTDEPLYSGSPTFPRSELFINGYKYSHGVWQFEAYAFVPHGTTGVSVMQVFRADPPYHTTLMLRVYNGDLYYYRKKVVVRNISNKWFRLNVIHDIGGKNVKVYINGVLKLKVHSRGGRTHYFKCGVYSQDQDSFYMESRWKDIKIYKKSK</sequence>
<keyword evidence="4" id="KW-1185">Reference proteome</keyword>
<feature type="domain" description="Alginate lyase 2" evidence="2">
    <location>
        <begin position="38"/>
        <end position="188"/>
    </location>
</feature>
<evidence type="ECO:0000313" key="4">
    <source>
        <dbReference type="Proteomes" id="UP001172457"/>
    </source>
</evidence>
<proteinExistence type="predicted"/>
<evidence type="ECO:0000259" key="2">
    <source>
        <dbReference type="Pfam" id="PF08787"/>
    </source>
</evidence>
<feature type="chain" id="PRO_5041345195" description="Alginate lyase 2 domain-containing protein" evidence="1">
    <location>
        <begin position="24"/>
        <end position="385"/>
    </location>
</feature>
<feature type="signal peptide" evidence="1">
    <location>
        <begin position="1"/>
        <end position="23"/>
    </location>
</feature>
<dbReference type="Gene3D" id="2.60.120.200">
    <property type="match status" value="1"/>
</dbReference>
<comment type="caution">
    <text evidence="3">The sequence shown here is derived from an EMBL/GenBank/DDBJ whole genome shotgun (WGS) entry which is preliminary data.</text>
</comment>
<reference evidence="3" key="1">
    <citation type="submission" date="2023-03" db="EMBL/GenBank/DDBJ databases">
        <title>Chromosome-scale reference genome and RAD-based genetic map of yellow starthistle (Centaurea solstitialis) reveal putative structural variation and QTLs associated with invader traits.</title>
        <authorList>
            <person name="Reatini B."/>
            <person name="Cang F.A."/>
            <person name="Jiang Q."/>
            <person name="Mckibben M.T.W."/>
            <person name="Barker M.S."/>
            <person name="Rieseberg L.H."/>
            <person name="Dlugosch K.M."/>
        </authorList>
    </citation>
    <scope>NUCLEOTIDE SEQUENCE</scope>
    <source>
        <strain evidence="3">CAN-66</strain>
        <tissue evidence="3">Leaf</tissue>
    </source>
</reference>
<feature type="domain" description="Alginate lyase 2" evidence="2">
    <location>
        <begin position="222"/>
        <end position="381"/>
    </location>
</feature>
<evidence type="ECO:0000313" key="3">
    <source>
        <dbReference type="EMBL" id="KAJ9564693.1"/>
    </source>
</evidence>
<dbReference type="AlphaFoldDB" id="A0AA38TX00"/>
<dbReference type="Pfam" id="PF08787">
    <property type="entry name" value="Alginate_lyase2"/>
    <property type="match status" value="2"/>
</dbReference>
<dbReference type="SUPFAM" id="SSF49899">
    <property type="entry name" value="Concanavalin A-like lectins/glucanases"/>
    <property type="match status" value="2"/>
</dbReference>
<dbReference type="InterPro" id="IPR013320">
    <property type="entry name" value="ConA-like_dom_sf"/>
</dbReference>
<organism evidence="3 4">
    <name type="scientific">Centaurea solstitialis</name>
    <name type="common">yellow star-thistle</name>
    <dbReference type="NCBI Taxonomy" id="347529"/>
    <lineage>
        <taxon>Eukaryota</taxon>
        <taxon>Viridiplantae</taxon>
        <taxon>Streptophyta</taxon>
        <taxon>Embryophyta</taxon>
        <taxon>Tracheophyta</taxon>
        <taxon>Spermatophyta</taxon>
        <taxon>Magnoliopsida</taxon>
        <taxon>eudicotyledons</taxon>
        <taxon>Gunneridae</taxon>
        <taxon>Pentapetalae</taxon>
        <taxon>asterids</taxon>
        <taxon>campanulids</taxon>
        <taxon>Asterales</taxon>
        <taxon>Asteraceae</taxon>
        <taxon>Carduoideae</taxon>
        <taxon>Cardueae</taxon>
        <taxon>Centaureinae</taxon>
        <taxon>Centaurea</taxon>
    </lineage>
</organism>
<evidence type="ECO:0000256" key="1">
    <source>
        <dbReference type="SAM" id="SignalP"/>
    </source>
</evidence>
<dbReference type="InterPro" id="IPR014895">
    <property type="entry name" value="Alginate_lyase_2"/>
</dbReference>
<protein>
    <recommendedName>
        <fullName evidence="2">Alginate lyase 2 domain-containing protein</fullName>
    </recommendedName>
</protein>